<dbReference type="Pfam" id="PF03704">
    <property type="entry name" value="BTAD"/>
    <property type="match status" value="1"/>
</dbReference>
<evidence type="ECO:0000256" key="4">
    <source>
        <dbReference type="ARBA" id="ARBA00023163"/>
    </source>
</evidence>
<dbReference type="Gene3D" id="1.10.10.10">
    <property type="entry name" value="Winged helix-like DNA-binding domain superfamily/Winged helix DNA-binding domain"/>
    <property type="match status" value="1"/>
</dbReference>
<dbReference type="InterPro" id="IPR036388">
    <property type="entry name" value="WH-like_DNA-bd_sf"/>
</dbReference>
<evidence type="ECO:0000259" key="7">
    <source>
        <dbReference type="PROSITE" id="PS51755"/>
    </source>
</evidence>
<evidence type="ECO:0000256" key="1">
    <source>
        <dbReference type="ARBA" id="ARBA00005820"/>
    </source>
</evidence>
<sequence>MTDGNSAVAPRFEILGPLRAYRDAKPVDLGPPKQQGLLALLLLHAGEPVPMERIIDALWSGDPPENAVDVVQRCVGALRRALDPDRTSLLTLTPGGYLLRAGDSAVDAEVFRAALARARDAHRTGDLNGATDEVRQALGLWQDEPLAGLTGPVFESARARLNEERATASNLLATPTQTGTATPVPAPRATARPVPAPQATARPIPAQTAAAEPVPAEPIAPDPAYPEPVDPWAGHQLFPHSPI</sequence>
<comment type="similarity">
    <text evidence="1">Belongs to the AfsR/DnrI/RedD regulatory family.</text>
</comment>
<feature type="DNA-binding region" description="OmpR/PhoB-type" evidence="5">
    <location>
        <begin position="1"/>
        <end position="101"/>
    </location>
</feature>
<proteinExistence type="inferred from homology"/>
<feature type="compositionally biased region" description="Polar residues" evidence="6">
    <location>
        <begin position="168"/>
        <end position="179"/>
    </location>
</feature>
<dbReference type="GO" id="GO:0003677">
    <property type="term" value="F:DNA binding"/>
    <property type="evidence" value="ECO:0007669"/>
    <property type="project" value="UniProtKB-UniRule"/>
</dbReference>
<reference evidence="8 9" key="1">
    <citation type="submission" date="2017-06" db="EMBL/GenBank/DDBJ databases">
        <authorList>
            <person name="Kim H.J."/>
            <person name="Triplett B.A."/>
        </authorList>
    </citation>
    <scope>NUCLEOTIDE SEQUENCE [LARGE SCALE GENOMIC DNA]</scope>
    <source>
        <strain evidence="8 9">DSM 43151</strain>
    </source>
</reference>
<evidence type="ECO:0000256" key="2">
    <source>
        <dbReference type="ARBA" id="ARBA00023015"/>
    </source>
</evidence>
<dbReference type="Proteomes" id="UP000198415">
    <property type="component" value="Unassembled WGS sequence"/>
</dbReference>
<evidence type="ECO:0000313" key="8">
    <source>
        <dbReference type="EMBL" id="SNS62886.1"/>
    </source>
</evidence>
<gene>
    <name evidence="8" type="ORF">SAMN06264365_119149</name>
</gene>
<feature type="region of interest" description="Disordered" evidence="6">
    <location>
        <begin position="168"/>
        <end position="243"/>
    </location>
</feature>
<evidence type="ECO:0000256" key="3">
    <source>
        <dbReference type="ARBA" id="ARBA00023125"/>
    </source>
</evidence>
<dbReference type="AlphaFoldDB" id="A0A239G0F0"/>
<keyword evidence="3 5" id="KW-0238">DNA-binding</keyword>
<dbReference type="InterPro" id="IPR001867">
    <property type="entry name" value="OmpR/PhoB-type_DNA-bd"/>
</dbReference>
<dbReference type="InterPro" id="IPR016032">
    <property type="entry name" value="Sig_transdc_resp-reg_C-effctor"/>
</dbReference>
<keyword evidence="4" id="KW-0804">Transcription</keyword>
<feature type="domain" description="OmpR/PhoB-type" evidence="7">
    <location>
        <begin position="1"/>
        <end position="101"/>
    </location>
</feature>
<feature type="compositionally biased region" description="Low complexity" evidence="6">
    <location>
        <begin position="180"/>
        <end position="214"/>
    </location>
</feature>
<dbReference type="PANTHER" id="PTHR35807:SF1">
    <property type="entry name" value="TRANSCRIPTIONAL REGULATOR REDD"/>
    <property type="match status" value="1"/>
</dbReference>
<organism evidence="8 9">
    <name type="scientific">Actinoplanes regularis</name>
    <dbReference type="NCBI Taxonomy" id="52697"/>
    <lineage>
        <taxon>Bacteria</taxon>
        <taxon>Bacillati</taxon>
        <taxon>Actinomycetota</taxon>
        <taxon>Actinomycetes</taxon>
        <taxon>Micromonosporales</taxon>
        <taxon>Micromonosporaceae</taxon>
        <taxon>Actinoplanes</taxon>
    </lineage>
</organism>
<dbReference type="OrthoDB" id="4054020at2"/>
<keyword evidence="2" id="KW-0805">Transcription regulation</keyword>
<dbReference type="SUPFAM" id="SSF46894">
    <property type="entry name" value="C-terminal effector domain of the bipartite response regulators"/>
    <property type="match status" value="1"/>
</dbReference>
<dbReference type="InterPro" id="IPR005158">
    <property type="entry name" value="BTAD"/>
</dbReference>
<dbReference type="PANTHER" id="PTHR35807">
    <property type="entry name" value="TRANSCRIPTIONAL REGULATOR REDD-RELATED"/>
    <property type="match status" value="1"/>
</dbReference>
<dbReference type="SUPFAM" id="SSF48452">
    <property type="entry name" value="TPR-like"/>
    <property type="match status" value="1"/>
</dbReference>
<evidence type="ECO:0000256" key="6">
    <source>
        <dbReference type="SAM" id="MobiDB-lite"/>
    </source>
</evidence>
<dbReference type="InterPro" id="IPR011990">
    <property type="entry name" value="TPR-like_helical_dom_sf"/>
</dbReference>
<dbReference type="SMART" id="SM00862">
    <property type="entry name" value="Trans_reg_C"/>
    <property type="match status" value="1"/>
</dbReference>
<dbReference type="GO" id="GO:0000160">
    <property type="term" value="P:phosphorelay signal transduction system"/>
    <property type="evidence" value="ECO:0007669"/>
    <property type="project" value="InterPro"/>
</dbReference>
<dbReference type="RefSeq" id="WP_089297538.1">
    <property type="nucleotide sequence ID" value="NZ_BOMU01000084.1"/>
</dbReference>
<dbReference type="GO" id="GO:0006355">
    <property type="term" value="P:regulation of DNA-templated transcription"/>
    <property type="evidence" value="ECO:0007669"/>
    <property type="project" value="InterPro"/>
</dbReference>
<feature type="compositionally biased region" description="Pro residues" evidence="6">
    <location>
        <begin position="215"/>
        <end position="229"/>
    </location>
</feature>
<dbReference type="Pfam" id="PF00486">
    <property type="entry name" value="Trans_reg_C"/>
    <property type="match status" value="1"/>
</dbReference>
<name>A0A239G0F0_9ACTN</name>
<dbReference type="PROSITE" id="PS51755">
    <property type="entry name" value="OMPR_PHOB"/>
    <property type="match status" value="1"/>
</dbReference>
<protein>
    <submittedName>
        <fullName evidence="8">Transcriptional regulatory protein, C terminal</fullName>
    </submittedName>
</protein>
<accession>A0A239G0F0</accession>
<keyword evidence="9" id="KW-1185">Reference proteome</keyword>
<dbReference type="Gene3D" id="1.25.40.10">
    <property type="entry name" value="Tetratricopeptide repeat domain"/>
    <property type="match status" value="1"/>
</dbReference>
<dbReference type="EMBL" id="FZNR01000019">
    <property type="protein sequence ID" value="SNS62886.1"/>
    <property type="molecule type" value="Genomic_DNA"/>
</dbReference>
<evidence type="ECO:0000256" key="5">
    <source>
        <dbReference type="PROSITE-ProRule" id="PRU01091"/>
    </source>
</evidence>
<evidence type="ECO:0000313" key="9">
    <source>
        <dbReference type="Proteomes" id="UP000198415"/>
    </source>
</evidence>
<dbReference type="InterPro" id="IPR051677">
    <property type="entry name" value="AfsR-DnrI-RedD_regulator"/>
</dbReference>